<dbReference type="PANTHER" id="PTHR33336:SF3">
    <property type="entry name" value="ABM DOMAIN-CONTAINING PROTEIN"/>
    <property type="match status" value="1"/>
</dbReference>
<feature type="domain" description="ABM" evidence="1">
    <location>
        <begin position="2"/>
        <end position="90"/>
    </location>
</feature>
<dbReference type="InterPro" id="IPR011008">
    <property type="entry name" value="Dimeric_a/b-barrel"/>
</dbReference>
<dbReference type="RefSeq" id="WP_309902980.1">
    <property type="nucleotide sequence ID" value="NZ_JAVDRF010000005.1"/>
</dbReference>
<dbReference type="EMBL" id="JAVDRF010000005">
    <property type="protein sequence ID" value="MDR6537254.1"/>
    <property type="molecule type" value="Genomic_DNA"/>
</dbReference>
<dbReference type="PROSITE" id="PS51725">
    <property type="entry name" value="ABM"/>
    <property type="match status" value="1"/>
</dbReference>
<evidence type="ECO:0000259" key="1">
    <source>
        <dbReference type="PROSITE" id="PS51725"/>
    </source>
</evidence>
<dbReference type="Gene3D" id="3.30.70.100">
    <property type="match status" value="1"/>
</dbReference>
<dbReference type="Pfam" id="PF03992">
    <property type="entry name" value="ABM"/>
    <property type="match status" value="1"/>
</dbReference>
<keyword evidence="3" id="KW-1185">Reference proteome</keyword>
<dbReference type="SUPFAM" id="SSF54909">
    <property type="entry name" value="Dimeric alpha+beta barrel"/>
    <property type="match status" value="1"/>
</dbReference>
<dbReference type="InterPro" id="IPR050744">
    <property type="entry name" value="AI-2_Isomerase_LsrG"/>
</dbReference>
<organism evidence="2 3">
    <name type="scientific">Variovorax soli</name>
    <dbReference type="NCBI Taxonomy" id="376815"/>
    <lineage>
        <taxon>Bacteria</taxon>
        <taxon>Pseudomonadati</taxon>
        <taxon>Pseudomonadota</taxon>
        <taxon>Betaproteobacteria</taxon>
        <taxon>Burkholderiales</taxon>
        <taxon>Comamonadaceae</taxon>
        <taxon>Variovorax</taxon>
    </lineage>
</organism>
<comment type="caution">
    <text evidence="2">The sequence shown here is derived from an EMBL/GenBank/DDBJ whole genome shotgun (WGS) entry which is preliminary data.</text>
</comment>
<proteinExistence type="predicted"/>
<sequence>MHYVLARITVKPEVAELAKSILVDLALKSRQDAGCLAYELFQQTEAPHIFQTVEQWKDRADAEAHLQSLHVGAAIAAASPLLAGAPEIVAYSRLL</sequence>
<reference evidence="2 3" key="1">
    <citation type="submission" date="2023-07" db="EMBL/GenBank/DDBJ databases">
        <title>Sorghum-associated microbial communities from plants grown in Nebraska, USA.</title>
        <authorList>
            <person name="Schachtman D."/>
        </authorList>
    </citation>
    <scope>NUCLEOTIDE SEQUENCE [LARGE SCALE GENOMIC DNA]</scope>
    <source>
        <strain evidence="2 3">DS1781</strain>
    </source>
</reference>
<evidence type="ECO:0000313" key="3">
    <source>
        <dbReference type="Proteomes" id="UP001184230"/>
    </source>
</evidence>
<protein>
    <submittedName>
        <fullName evidence="2">Quinol monooxygenase YgiN</fullName>
    </submittedName>
</protein>
<dbReference type="GO" id="GO:0004497">
    <property type="term" value="F:monooxygenase activity"/>
    <property type="evidence" value="ECO:0007669"/>
    <property type="project" value="UniProtKB-KW"/>
</dbReference>
<evidence type="ECO:0000313" key="2">
    <source>
        <dbReference type="EMBL" id="MDR6537254.1"/>
    </source>
</evidence>
<dbReference type="Proteomes" id="UP001184230">
    <property type="component" value="Unassembled WGS sequence"/>
</dbReference>
<keyword evidence="2" id="KW-0503">Monooxygenase</keyword>
<dbReference type="PANTHER" id="PTHR33336">
    <property type="entry name" value="QUINOL MONOOXYGENASE YGIN-RELATED"/>
    <property type="match status" value="1"/>
</dbReference>
<dbReference type="InterPro" id="IPR007138">
    <property type="entry name" value="ABM_dom"/>
</dbReference>
<keyword evidence="2" id="KW-0560">Oxidoreductase</keyword>
<accession>A0ABU1NFL5</accession>
<gene>
    <name evidence="2" type="ORF">J2739_003027</name>
</gene>
<name>A0ABU1NFL5_9BURK</name>